<dbReference type="InterPro" id="IPR007923">
    <property type="entry name" value="Herpes_gL_N"/>
</dbReference>
<evidence type="ECO:0000313" key="4">
    <source>
        <dbReference type="Proteomes" id="UP000326297"/>
    </source>
</evidence>
<dbReference type="EMBL" id="MH509440">
    <property type="protein sequence ID" value="QBN85119.1"/>
    <property type="molecule type" value="Genomic_DNA"/>
</dbReference>
<dbReference type="KEGG" id="vg:80531915"/>
<dbReference type="GO" id="GO:0019031">
    <property type="term" value="C:viral envelope"/>
    <property type="evidence" value="ECO:0007669"/>
    <property type="project" value="UniProtKB-KW"/>
</dbReference>
<evidence type="ECO:0000256" key="1">
    <source>
        <dbReference type="SAM" id="MobiDB-lite"/>
    </source>
</evidence>
<protein>
    <submittedName>
        <fullName evidence="3">Envelope glycoprotein L-like protein</fullName>
    </submittedName>
</protein>
<dbReference type="Proteomes" id="UP000326297">
    <property type="component" value="Segment"/>
</dbReference>
<feature type="compositionally biased region" description="Polar residues" evidence="1">
    <location>
        <begin position="149"/>
        <end position="161"/>
    </location>
</feature>
<dbReference type="RefSeq" id="YP_010794830.1">
    <property type="nucleotide sequence ID" value="NC_075562.1"/>
</dbReference>
<keyword evidence="4" id="KW-1185">Reference proteome</keyword>
<sequence length="161" mass="17829">MKIVNCIIISFLTVGSHVSSITTPPLPTENYKDYNNIDILFRGPCRNHRIEKSLYKEITNDLAKNLSGIIVRSDCNPIEIILWFKSTNDAFWVNPFVALQGLAEDIRGMSASEGLKTKVFDVLERSFSKQQLSPGAPTLPSPPPSCISQESGLTTKASCLR</sequence>
<evidence type="ECO:0000313" key="3">
    <source>
        <dbReference type="EMBL" id="QBN85119.1"/>
    </source>
</evidence>
<dbReference type="InterPro" id="IPR038311">
    <property type="entry name" value="Herpes_gL_N_sf"/>
</dbReference>
<evidence type="ECO:0000259" key="2">
    <source>
        <dbReference type="Pfam" id="PF05259"/>
    </source>
</evidence>
<name>A0A482F3H8_9ALPH</name>
<feature type="region of interest" description="Disordered" evidence="1">
    <location>
        <begin position="131"/>
        <end position="161"/>
    </location>
</feature>
<organism evidence="3 4">
    <name type="scientific">Phocid alphaherpesvirus 1</name>
    <dbReference type="NCBI Taxonomy" id="47418"/>
    <lineage>
        <taxon>Viruses</taxon>
        <taxon>Duplodnaviria</taxon>
        <taxon>Heunggongvirae</taxon>
        <taxon>Peploviricota</taxon>
        <taxon>Herviviricetes</taxon>
        <taxon>Herpesvirales</taxon>
        <taxon>Orthoherpesviridae</taxon>
        <taxon>Alphaherpesvirinae</taxon>
        <taxon>Varicellovirus</taxon>
        <taxon>Varicellovirus phocidalpha1</taxon>
    </lineage>
</organism>
<dbReference type="Pfam" id="PF05259">
    <property type="entry name" value="Herpes_UL1"/>
    <property type="match status" value="1"/>
</dbReference>
<reference evidence="3" key="1">
    <citation type="submission" date="2018-06" db="EMBL/GenBank/DDBJ databases">
        <title>Metagenomic Sequencing for Combined Detection of RNA and DNA Viruses in Respiratory Samples From Pediatric Patients.</title>
        <authorList>
            <person name="van Boheemen S."/>
            <person name="van Rijn-Klink A.L."/>
            <person name="Pappas N."/>
            <person name="Carbo E.C."/>
            <person name="van 't Hof P."/>
            <person name="Vorderman R.H.P."/>
            <person name="Mei H."/>
            <person name="Claas E.C.J."/>
            <person name="Kroes A.C.M."/>
            <person name="de Vries J.J.C."/>
        </authorList>
    </citation>
    <scope>NUCLEOTIDE SEQUENCE [LARGE SCALE GENOMIC DNA]</scope>
</reference>
<gene>
    <name evidence="3" type="primary">UL1</name>
</gene>
<dbReference type="Gene3D" id="3.30.390.170">
    <property type="match status" value="1"/>
</dbReference>
<dbReference type="GeneID" id="80531915"/>
<dbReference type="PROSITE" id="PS52024">
    <property type="entry name" value="GL_AHV"/>
    <property type="match status" value="1"/>
</dbReference>
<proteinExistence type="predicted"/>
<feature type="domain" description="Herpesvirus glycoprotein L N-terminal" evidence="2">
    <location>
        <begin position="60"/>
        <end position="125"/>
    </location>
</feature>
<accession>A0A482F3H8</accession>